<keyword evidence="2" id="KW-1185">Reference proteome</keyword>
<dbReference type="Proteomes" id="UP000601361">
    <property type="component" value="Unassembled WGS sequence"/>
</dbReference>
<comment type="caution">
    <text evidence="1">The sequence shown here is derived from an EMBL/GenBank/DDBJ whole genome shotgun (WGS) entry which is preliminary data.</text>
</comment>
<evidence type="ECO:0000313" key="1">
    <source>
        <dbReference type="EMBL" id="GGG61409.1"/>
    </source>
</evidence>
<reference evidence="2" key="1">
    <citation type="journal article" date="2019" name="Int. J. Syst. Evol. Microbiol.">
        <title>The Global Catalogue of Microorganisms (GCM) 10K type strain sequencing project: providing services to taxonomists for standard genome sequencing and annotation.</title>
        <authorList>
            <consortium name="The Broad Institute Genomics Platform"/>
            <consortium name="The Broad Institute Genome Sequencing Center for Infectious Disease"/>
            <person name="Wu L."/>
            <person name="Ma J."/>
        </authorList>
    </citation>
    <scope>NUCLEOTIDE SEQUENCE [LARGE SCALE GENOMIC DNA]</scope>
    <source>
        <strain evidence="2">CGMCC 1.12990</strain>
    </source>
</reference>
<name>A0ABQ1X6S9_9BACT</name>
<evidence type="ECO:0000313" key="2">
    <source>
        <dbReference type="Proteomes" id="UP000601361"/>
    </source>
</evidence>
<accession>A0ABQ1X6S9</accession>
<proteinExistence type="predicted"/>
<dbReference type="EMBL" id="BMGS01000016">
    <property type="protein sequence ID" value="GGG61409.1"/>
    <property type="molecule type" value="Genomic_DNA"/>
</dbReference>
<dbReference type="RefSeq" id="WP_188559808.1">
    <property type="nucleotide sequence ID" value="NZ_BMGS01000016.1"/>
</dbReference>
<protein>
    <submittedName>
        <fullName evidence="1">Uncharacterized protein</fullName>
    </submittedName>
</protein>
<sequence length="76" mass="8504">MDLKHPLLNGPKRVHGKRMPDVKLPLVKLTAEMIESLQTPKGGYDRATLAKLGVSWPPPKGWKKRLIGKPVIIEKT</sequence>
<organism evidence="1 2">
    <name type="scientific">Hymenobacter glacieicola</name>
    <dbReference type="NCBI Taxonomy" id="1562124"/>
    <lineage>
        <taxon>Bacteria</taxon>
        <taxon>Pseudomonadati</taxon>
        <taxon>Bacteroidota</taxon>
        <taxon>Cytophagia</taxon>
        <taxon>Cytophagales</taxon>
        <taxon>Hymenobacteraceae</taxon>
        <taxon>Hymenobacter</taxon>
    </lineage>
</organism>
<gene>
    <name evidence="1" type="ORF">GCM10011378_41820</name>
</gene>